<dbReference type="OrthoDB" id="488527at2"/>
<gene>
    <name evidence="1" type="ORF">BN874_710005</name>
</gene>
<dbReference type="AlphaFoldDB" id="A0A7U7J609"/>
<proteinExistence type="predicted"/>
<reference evidence="1 2" key="1">
    <citation type="journal article" date="2014" name="ISME J.">
        <title>Candidatus Competibacter-lineage genomes retrieved from metagenomes reveal functional metabolic diversity.</title>
        <authorList>
            <person name="McIlroy S.J."/>
            <person name="Albertsen M."/>
            <person name="Andresen E.K."/>
            <person name="Saunders A.M."/>
            <person name="Kristiansen R."/>
            <person name="Stokholm-Bjerregaard M."/>
            <person name="Nielsen K.L."/>
            <person name="Nielsen P.H."/>
        </authorList>
    </citation>
    <scope>NUCLEOTIDE SEQUENCE [LARGE SCALE GENOMIC DNA]</scope>
    <source>
        <strain evidence="1 2">Run_B_J11</strain>
    </source>
</reference>
<evidence type="ECO:0000313" key="2">
    <source>
        <dbReference type="Proteomes" id="UP000019184"/>
    </source>
</evidence>
<name>A0A7U7J609_9GAMM</name>
<sequence>MSITLDLPQEMEQELAIEASKLKLSLSEYASRLLATRYVPANKLPKTGAELVAYWQKEGVIGSRTDITDSQAYARNLRRQAENRASE</sequence>
<accession>A0A7U7J609</accession>
<dbReference type="RefSeq" id="WP_081756509.1">
    <property type="nucleotide sequence ID" value="NZ_CBTK010000289.1"/>
</dbReference>
<keyword evidence="2" id="KW-1185">Reference proteome</keyword>
<dbReference type="Proteomes" id="UP000019184">
    <property type="component" value="Unassembled WGS sequence"/>
</dbReference>
<evidence type="ECO:0000313" key="1">
    <source>
        <dbReference type="EMBL" id="CDH47042.1"/>
    </source>
</evidence>
<protein>
    <submittedName>
        <fullName evidence="1">Uncharacterized protein</fullName>
    </submittedName>
</protein>
<comment type="caution">
    <text evidence="1">The sequence shown here is derived from an EMBL/GenBank/DDBJ whole genome shotgun (WGS) entry which is preliminary data.</text>
</comment>
<dbReference type="EMBL" id="CBTK010000289">
    <property type="protein sequence ID" value="CDH47042.1"/>
    <property type="molecule type" value="Genomic_DNA"/>
</dbReference>
<organism evidence="1 2">
    <name type="scientific">Candidatus Contendobacter odensis Run_B_J11</name>
    <dbReference type="NCBI Taxonomy" id="1400861"/>
    <lineage>
        <taxon>Bacteria</taxon>
        <taxon>Pseudomonadati</taxon>
        <taxon>Pseudomonadota</taxon>
        <taxon>Gammaproteobacteria</taxon>
        <taxon>Candidatus Competibacteraceae</taxon>
        <taxon>Candidatus Contendibacter</taxon>
    </lineage>
</organism>